<evidence type="ECO:0000313" key="1">
    <source>
        <dbReference type="EMBL" id="GEK78708.1"/>
    </source>
</evidence>
<name>A0AA87RFI1_9MICO</name>
<dbReference type="Proteomes" id="UP000321749">
    <property type="component" value="Unassembled WGS sequence"/>
</dbReference>
<protein>
    <submittedName>
        <fullName evidence="1">Uncharacterized protein</fullName>
    </submittedName>
</protein>
<evidence type="ECO:0000313" key="2">
    <source>
        <dbReference type="Proteomes" id="UP000321749"/>
    </source>
</evidence>
<organism evidence="1 2">
    <name type="scientific">Agrococcus baldri</name>
    <dbReference type="NCBI Taxonomy" id="153730"/>
    <lineage>
        <taxon>Bacteria</taxon>
        <taxon>Bacillati</taxon>
        <taxon>Actinomycetota</taxon>
        <taxon>Actinomycetes</taxon>
        <taxon>Micrococcales</taxon>
        <taxon>Microbacteriaceae</taxon>
        <taxon>Agrococcus</taxon>
    </lineage>
</organism>
<accession>A0AA87RFI1</accession>
<dbReference type="AlphaFoldDB" id="A0AA87RFI1"/>
<dbReference type="EMBL" id="BJUU01000001">
    <property type="protein sequence ID" value="GEK78708.1"/>
    <property type="molecule type" value="Genomic_DNA"/>
</dbReference>
<proteinExistence type="predicted"/>
<keyword evidence="2" id="KW-1185">Reference proteome</keyword>
<dbReference type="SUPFAM" id="SSF52402">
    <property type="entry name" value="Adenine nucleotide alpha hydrolases-like"/>
    <property type="match status" value="1"/>
</dbReference>
<reference evidence="1 2" key="1">
    <citation type="submission" date="2019-07" db="EMBL/GenBank/DDBJ databases">
        <title>Whole genome shotgun sequence of Agrococcus baldri NBRC 103055.</title>
        <authorList>
            <person name="Hosoyama A."/>
            <person name="Uohara A."/>
            <person name="Ohji S."/>
            <person name="Ichikawa N."/>
        </authorList>
    </citation>
    <scope>NUCLEOTIDE SEQUENCE [LARGE SCALE GENOMIC DNA]</scope>
    <source>
        <strain evidence="1 2">NBRC 103055</strain>
    </source>
</reference>
<gene>
    <name evidence="1" type="ORF">ABA31_00590</name>
</gene>
<comment type="caution">
    <text evidence="1">The sequence shown here is derived from an EMBL/GenBank/DDBJ whole genome shotgun (WGS) entry which is preliminary data.</text>
</comment>
<sequence>MNSLVVVHDRAVGGRLAAWLDAHRSPASERFTTSLDRRRSITIVSRDVRASISGSTYMRGTAMSPEHGAIAFGVDGWMRLPQPLDEHGVAGEFLLAAWDRKRVRIRHDVFGSVALMHTAGPGFVAASDSLLVLDDLRRALGLGSTQHPEVLLARSVLNSHAAQQLSPDTAIREIGWVPAGRGLEIGLGLRLTTRLDGVPLAERIVDGRADRAQALRTAAAFIAGGTAALAGIPGWWTDLQLSGGYDSRVILAGAVRSGAIEGIHVSSASGVAAQAEDFRIARLLAERSGFPLNEPPDAGAPIDLGMNPATIWAASLLGIYDRLMPATSVRELPRELTLTGLGAGVLKGGWGWTDLDGIVDGLELAPERLAALRAQIGAGMRAIGADPAWRDASELQYAGYRNGLHGAGHIGMHMTGVRLLQQLPLAVVGHLRSDGLPARQGRERAAFADRDGGIADLLALLHRDLALMPYEGGRSLDPERLDRRLAALGGALRDDELAPVRILGSPEAVPAGPAVLGDEIAKRRGFDVELTAEAIVPAAEGALAAIDDDVVRDAYEEQIAHARWKLVTKGLPPHHAGYSTPRALGLLLFAR</sequence>